<name>K9EYL8_9ACTO</name>
<reference evidence="2 3" key="1">
    <citation type="submission" date="2012-09" db="EMBL/GenBank/DDBJ databases">
        <title>The Genome Sequence of Actinobaculum massiliae ACS-171-V-COL2.</title>
        <authorList>
            <consortium name="The Broad Institute Genome Sequencing Platform"/>
            <person name="Earl A."/>
            <person name="Ward D."/>
            <person name="Feldgarden M."/>
            <person name="Gevers D."/>
            <person name="Saerens B."/>
            <person name="Vaneechoutte M."/>
            <person name="Walker B."/>
            <person name="Young S.K."/>
            <person name="Zeng Q."/>
            <person name="Gargeya S."/>
            <person name="Fitzgerald M."/>
            <person name="Haas B."/>
            <person name="Abouelleil A."/>
            <person name="Alvarado L."/>
            <person name="Arachchi H.M."/>
            <person name="Berlin A."/>
            <person name="Chapman S.B."/>
            <person name="Goldberg J."/>
            <person name="Griggs A."/>
            <person name="Gujja S."/>
            <person name="Hansen M."/>
            <person name="Howarth C."/>
            <person name="Imamovic A."/>
            <person name="Larimer J."/>
            <person name="McCowen C."/>
            <person name="Montmayeur A."/>
            <person name="Murphy C."/>
            <person name="Neiman D."/>
            <person name="Pearson M."/>
            <person name="Priest M."/>
            <person name="Roberts A."/>
            <person name="Saif S."/>
            <person name="Shea T."/>
            <person name="Sisk P."/>
            <person name="Sykes S."/>
            <person name="Wortman J."/>
            <person name="Nusbaum C."/>
            <person name="Birren B."/>
        </authorList>
    </citation>
    <scope>NUCLEOTIDE SEQUENCE [LARGE SCALE GENOMIC DNA]</scope>
    <source>
        <strain evidence="3">ACS-171-V-Col2</strain>
    </source>
</reference>
<evidence type="ECO:0000313" key="3">
    <source>
        <dbReference type="Proteomes" id="UP000009888"/>
    </source>
</evidence>
<dbReference type="PATRIC" id="fig|883066.3.peg.196"/>
<protein>
    <submittedName>
        <fullName evidence="2">Uncharacterized protein</fullName>
    </submittedName>
</protein>
<dbReference type="Proteomes" id="UP000009888">
    <property type="component" value="Unassembled WGS sequence"/>
</dbReference>
<organism evidence="2 3">
    <name type="scientific">Actinobaculum massiliense ACS-171-V-Col2</name>
    <dbReference type="NCBI Taxonomy" id="883066"/>
    <lineage>
        <taxon>Bacteria</taxon>
        <taxon>Bacillati</taxon>
        <taxon>Actinomycetota</taxon>
        <taxon>Actinomycetes</taxon>
        <taxon>Actinomycetales</taxon>
        <taxon>Actinomycetaceae</taxon>
        <taxon>Actinobaculum</taxon>
    </lineage>
</organism>
<keyword evidence="1" id="KW-1133">Transmembrane helix</keyword>
<gene>
    <name evidence="2" type="ORF">HMPREF9233_00195</name>
</gene>
<dbReference type="RefSeq" id="WP_007000413.1">
    <property type="nucleotide sequence ID" value="NZ_JH992955.1"/>
</dbReference>
<dbReference type="AlphaFoldDB" id="K9EYL8"/>
<dbReference type="HOGENOM" id="CLU_2535087_0_0_11"/>
<keyword evidence="1" id="KW-0472">Membrane</keyword>
<keyword evidence="1" id="KW-0812">Transmembrane</keyword>
<feature type="transmembrane region" description="Helical" evidence="1">
    <location>
        <begin position="76"/>
        <end position="94"/>
    </location>
</feature>
<evidence type="ECO:0000256" key="1">
    <source>
        <dbReference type="SAM" id="Phobius"/>
    </source>
</evidence>
<dbReference type="eggNOG" id="ENOG5031ASJ">
    <property type="taxonomic scope" value="Bacteria"/>
</dbReference>
<dbReference type="EMBL" id="AGWL01000001">
    <property type="protein sequence ID" value="EKU96107.1"/>
    <property type="molecule type" value="Genomic_DNA"/>
</dbReference>
<comment type="caution">
    <text evidence="2">The sequence shown here is derived from an EMBL/GenBank/DDBJ whole genome shotgun (WGS) entry which is preliminary data.</text>
</comment>
<evidence type="ECO:0000313" key="2">
    <source>
        <dbReference type="EMBL" id="EKU96107.1"/>
    </source>
</evidence>
<feature type="transmembrane region" description="Helical" evidence="1">
    <location>
        <begin position="49"/>
        <end position="70"/>
    </location>
</feature>
<proteinExistence type="predicted"/>
<keyword evidence="3" id="KW-1185">Reference proteome</keyword>
<sequence length="103" mass="11173">MIDTSSTSVSQTTKKVYHDRMKEVDDFTGLPRDLEDVAAYKWASLISKIVWAVLAVGIIVGIIFWVTATGDTGQDLGALSWCLTGGICIALLSVRQGILGERQ</sequence>
<accession>K9EYL8</accession>
<dbReference type="STRING" id="202789.GCA_001457435_00268"/>